<name>A0A974PVK3_9RHOO</name>
<protein>
    <submittedName>
        <fullName evidence="5">TRAP transporter substrate-binding protein</fullName>
    </submittedName>
</protein>
<proteinExistence type="inferred from homology"/>
<evidence type="ECO:0000313" key="5">
    <source>
        <dbReference type="EMBL" id="QRJ62327.1"/>
    </source>
</evidence>
<evidence type="ECO:0000256" key="3">
    <source>
        <dbReference type="ARBA" id="ARBA00022729"/>
    </source>
</evidence>
<dbReference type="NCBIfam" id="NF037995">
    <property type="entry name" value="TRAP_S1"/>
    <property type="match status" value="1"/>
</dbReference>
<feature type="chain" id="PRO_5037791942" evidence="4">
    <location>
        <begin position="23"/>
        <end position="335"/>
    </location>
</feature>
<dbReference type="CDD" id="cd13674">
    <property type="entry name" value="PBP2_TRAP_SBP_like_1"/>
    <property type="match status" value="1"/>
</dbReference>
<feature type="signal peptide" evidence="4">
    <location>
        <begin position="1"/>
        <end position="22"/>
    </location>
</feature>
<dbReference type="PIRSF" id="PIRSF006470">
    <property type="entry name" value="DctB"/>
    <property type="match status" value="1"/>
</dbReference>
<dbReference type="RefSeq" id="WP_203385859.1">
    <property type="nucleotide sequence ID" value="NZ_CP064781.1"/>
</dbReference>
<dbReference type="EMBL" id="CP064781">
    <property type="protein sequence ID" value="QRJ62327.1"/>
    <property type="molecule type" value="Genomic_DNA"/>
</dbReference>
<dbReference type="InterPro" id="IPR004682">
    <property type="entry name" value="TRAP_DctP"/>
</dbReference>
<evidence type="ECO:0000313" key="6">
    <source>
        <dbReference type="Proteomes" id="UP000663444"/>
    </source>
</evidence>
<dbReference type="PANTHER" id="PTHR33376:SF7">
    <property type="entry name" value="C4-DICARBOXYLATE-BINDING PROTEIN DCTB"/>
    <property type="match status" value="1"/>
</dbReference>
<dbReference type="AlphaFoldDB" id="A0A974PVK3"/>
<keyword evidence="2" id="KW-0813">Transport</keyword>
<accession>A0A974PVK3</accession>
<dbReference type="Gene3D" id="3.40.190.170">
    <property type="entry name" value="Bacterial extracellular solute-binding protein, family 7"/>
    <property type="match status" value="1"/>
</dbReference>
<keyword evidence="6" id="KW-1185">Reference proteome</keyword>
<gene>
    <name evidence="5" type="ORF">IWH25_11035</name>
</gene>
<dbReference type="GO" id="GO:0015740">
    <property type="term" value="P:C4-dicarboxylate transport"/>
    <property type="evidence" value="ECO:0007669"/>
    <property type="project" value="TreeGrafter"/>
</dbReference>
<dbReference type="GO" id="GO:0030288">
    <property type="term" value="C:outer membrane-bounded periplasmic space"/>
    <property type="evidence" value="ECO:0007669"/>
    <property type="project" value="InterPro"/>
</dbReference>
<dbReference type="InterPro" id="IPR018389">
    <property type="entry name" value="DctP_fam"/>
</dbReference>
<comment type="similarity">
    <text evidence="1">Belongs to the bacterial solute-binding protein 7 family.</text>
</comment>
<dbReference type="NCBIfam" id="TIGR00787">
    <property type="entry name" value="dctP"/>
    <property type="match status" value="1"/>
</dbReference>
<dbReference type="InterPro" id="IPR038404">
    <property type="entry name" value="TRAP_DctP_sf"/>
</dbReference>
<evidence type="ECO:0000256" key="4">
    <source>
        <dbReference type="SAM" id="SignalP"/>
    </source>
</evidence>
<keyword evidence="3 4" id="KW-0732">Signal</keyword>
<dbReference type="GO" id="GO:0055085">
    <property type="term" value="P:transmembrane transport"/>
    <property type="evidence" value="ECO:0007669"/>
    <property type="project" value="InterPro"/>
</dbReference>
<dbReference type="PANTHER" id="PTHR33376">
    <property type="match status" value="1"/>
</dbReference>
<evidence type="ECO:0000256" key="2">
    <source>
        <dbReference type="ARBA" id="ARBA00022448"/>
    </source>
</evidence>
<evidence type="ECO:0000256" key="1">
    <source>
        <dbReference type="ARBA" id="ARBA00009023"/>
    </source>
</evidence>
<dbReference type="Pfam" id="PF03480">
    <property type="entry name" value="DctP"/>
    <property type="match status" value="1"/>
</dbReference>
<organism evidence="5 6">
    <name type="scientific">Azospira restricta</name>
    <dbReference type="NCBI Taxonomy" id="404405"/>
    <lineage>
        <taxon>Bacteria</taxon>
        <taxon>Pseudomonadati</taxon>
        <taxon>Pseudomonadota</taxon>
        <taxon>Betaproteobacteria</taxon>
        <taxon>Rhodocyclales</taxon>
        <taxon>Rhodocyclaceae</taxon>
        <taxon>Azospira</taxon>
    </lineage>
</organism>
<dbReference type="KEGG" id="ares:IWH25_11035"/>
<sequence>MKKIVLALAAITGLGLSQTALAQEPVTIKFSHVLAVDTPKGKAAELFKKLAEERTKGRVRIEVYPNSILYKDKEEIEALQLGAVQMLAPALSKFGPLGIREFEVFDLPYVFDNYAELHKITLGPIGAGLLKKLEPKGITGLAYWDNGFKQMSSNKPMKKPEDAKGQKLRIPSSKVIDAQMRTLGAMPQTMAYSEVYQAMQTGVVDGSENTHSNLFTGKHHEVQKYLTLTDHGYLGYAVIVNKKFWDGLDPEIRKTLEGAMKDATTYNNEIAQKENDQALENVRKSGKTQVIALTPEEKQAWKKATMKVHEQFADKLGRDTLQTIYRETGFDPSGR</sequence>
<dbReference type="FunFam" id="3.40.190.170:FF:000001">
    <property type="entry name" value="TRAP dicarboxylate transporter, DctP subunit"/>
    <property type="match status" value="1"/>
</dbReference>
<reference evidence="5" key="1">
    <citation type="submission" date="2020-11" db="EMBL/GenBank/DDBJ databases">
        <title>Azospira restricta DSM 18626 genome sequence.</title>
        <authorList>
            <person name="Moe W.M."/>
        </authorList>
    </citation>
    <scope>NUCLEOTIDE SEQUENCE</scope>
    <source>
        <strain evidence="5">DSM 18626</strain>
    </source>
</reference>
<dbReference type="Proteomes" id="UP000663444">
    <property type="component" value="Chromosome"/>
</dbReference>